<dbReference type="AlphaFoldDB" id="A0A1H5QS89"/>
<accession>A0A1H5QS89</accession>
<dbReference type="InterPro" id="IPR046671">
    <property type="entry name" value="DUF6541"/>
</dbReference>
<feature type="transmembrane region" description="Helical" evidence="1">
    <location>
        <begin position="28"/>
        <end position="52"/>
    </location>
</feature>
<feature type="transmembrane region" description="Helical" evidence="1">
    <location>
        <begin position="191"/>
        <end position="212"/>
    </location>
</feature>
<feature type="transmembrane region" description="Helical" evidence="1">
    <location>
        <begin position="106"/>
        <end position="124"/>
    </location>
</feature>
<dbReference type="Proteomes" id="UP000198878">
    <property type="component" value="Unassembled WGS sequence"/>
</dbReference>
<dbReference type="EMBL" id="FNUJ01000004">
    <property type="protein sequence ID" value="SEF29012.1"/>
    <property type="molecule type" value="Genomic_DNA"/>
</dbReference>
<name>A0A1H5QS89_9PSEU</name>
<feature type="transmembrane region" description="Helical" evidence="1">
    <location>
        <begin position="324"/>
        <end position="346"/>
    </location>
</feature>
<sequence length="659" mass="69765">MNVLLVVLAFWLPGLVFGAAIRLRGWLLAAAAPILTFGIVSLGVPVLGGLGIRWTTLDVALWTLVLSIIGFGLAFGVQRFTARRHPDWAEREAEAAAPARSLREHLLIGAGVGAGSLVGIVTFLRGARGLNQVQQGWDAPFHANLVRWIAEHGDARPSTVGTIANLPDQTNYFYPDTYHALLALVFDKAGLAMMPTLNMGALTVILCVPIGVAAMGHVWRMPALAVAAAAAVSASFTNFPYDSLWRGPLWPYVAGVALIPAMLALARRLLEPRGISGPVAIGVGVAGLIGLHTSVAFVVVVYFLLILLAVLFKFERIDWRRSAASLGATVALAVVCGLPLALPSLYNAGGVTSAFWASEATVSGGLGETLTFSPMAAFPQWWIGVPALIGIFLLVKHRRMLWMVAAYVVFGGLFAATVSLETPLIHTLTGIFYNDHWRIGALVPLAGAVAFGEFTDTAARWIARKAGGRLPNVSPTTLTAVGVVLLVVVIGGLSRGGYIGRNTARLQINYSGGPTVSNDERAAFDWLAGHVGPGERVMNGKADGSVWMYALDGVQPVEWTFYGAEMDTPAGYLSVYLDDIDRFPHVRELLTDLKVRYVFVGKGKVTSGTNSGPGLMHLDTTPGFKVVFRNPGATVYEIEGQQGVVAAGAAPGSGAGNGQ</sequence>
<keyword evidence="1" id="KW-0472">Membrane</keyword>
<evidence type="ECO:0000313" key="3">
    <source>
        <dbReference type="Proteomes" id="UP000198878"/>
    </source>
</evidence>
<dbReference type="Pfam" id="PF20176">
    <property type="entry name" value="DUF6541"/>
    <property type="match status" value="1"/>
</dbReference>
<keyword evidence="1" id="KW-0812">Transmembrane</keyword>
<gene>
    <name evidence="2" type="ORF">SAMN05421837_104484</name>
</gene>
<dbReference type="STRING" id="218821.SAMN05421837_104484"/>
<feature type="transmembrane region" description="Helical" evidence="1">
    <location>
        <begin position="218"/>
        <end position="237"/>
    </location>
</feature>
<dbReference type="RefSeq" id="WP_086671635.1">
    <property type="nucleotide sequence ID" value="NZ_FNUJ01000004.1"/>
</dbReference>
<keyword evidence="1" id="KW-1133">Transmembrane helix</keyword>
<feature type="transmembrane region" description="Helical" evidence="1">
    <location>
        <begin position="249"/>
        <end position="267"/>
    </location>
</feature>
<keyword evidence="3" id="KW-1185">Reference proteome</keyword>
<protein>
    <recommendedName>
        <fullName evidence="4">4-amino-4-deoxy-L-arabinose transferase</fullName>
    </recommendedName>
</protein>
<evidence type="ECO:0008006" key="4">
    <source>
        <dbReference type="Google" id="ProtNLM"/>
    </source>
</evidence>
<organism evidence="2 3">
    <name type="scientific">Amycolatopsis pretoriensis</name>
    <dbReference type="NCBI Taxonomy" id="218821"/>
    <lineage>
        <taxon>Bacteria</taxon>
        <taxon>Bacillati</taxon>
        <taxon>Actinomycetota</taxon>
        <taxon>Actinomycetes</taxon>
        <taxon>Pseudonocardiales</taxon>
        <taxon>Pseudonocardiaceae</taxon>
        <taxon>Amycolatopsis</taxon>
    </lineage>
</organism>
<feature type="transmembrane region" description="Helical" evidence="1">
    <location>
        <begin position="478"/>
        <end position="498"/>
    </location>
</feature>
<proteinExistence type="predicted"/>
<evidence type="ECO:0000256" key="1">
    <source>
        <dbReference type="SAM" id="Phobius"/>
    </source>
</evidence>
<feature type="transmembrane region" description="Helical" evidence="1">
    <location>
        <begin position="378"/>
        <end position="395"/>
    </location>
</feature>
<feature type="transmembrane region" description="Helical" evidence="1">
    <location>
        <begin position="402"/>
        <end position="420"/>
    </location>
</feature>
<dbReference type="OrthoDB" id="3251757at2"/>
<reference evidence="3" key="1">
    <citation type="submission" date="2016-10" db="EMBL/GenBank/DDBJ databases">
        <authorList>
            <person name="Varghese N."/>
            <person name="Submissions S."/>
        </authorList>
    </citation>
    <scope>NUCLEOTIDE SEQUENCE [LARGE SCALE GENOMIC DNA]</scope>
    <source>
        <strain evidence="3">DSM 44654</strain>
    </source>
</reference>
<evidence type="ECO:0000313" key="2">
    <source>
        <dbReference type="EMBL" id="SEF29012.1"/>
    </source>
</evidence>
<feature type="transmembrane region" description="Helical" evidence="1">
    <location>
        <begin position="59"/>
        <end position="77"/>
    </location>
</feature>
<feature type="transmembrane region" description="Helical" evidence="1">
    <location>
        <begin position="279"/>
        <end position="312"/>
    </location>
</feature>